<accession>A0A8B9URY0</accession>
<evidence type="ECO:0000256" key="1">
    <source>
        <dbReference type="SAM" id="MobiDB-lite"/>
    </source>
</evidence>
<protein>
    <recommendedName>
        <fullName evidence="4">Eukaryotic translation initiation factor 4B</fullName>
    </recommendedName>
</protein>
<organism evidence="2 3">
    <name type="scientific">Anas zonorhyncha</name>
    <name type="common">Eastern spot-billed duck</name>
    <dbReference type="NCBI Taxonomy" id="75864"/>
    <lineage>
        <taxon>Eukaryota</taxon>
        <taxon>Metazoa</taxon>
        <taxon>Chordata</taxon>
        <taxon>Craniata</taxon>
        <taxon>Vertebrata</taxon>
        <taxon>Euteleostomi</taxon>
        <taxon>Archelosauria</taxon>
        <taxon>Archosauria</taxon>
        <taxon>Dinosauria</taxon>
        <taxon>Saurischia</taxon>
        <taxon>Theropoda</taxon>
        <taxon>Coelurosauria</taxon>
        <taxon>Aves</taxon>
        <taxon>Neognathae</taxon>
        <taxon>Galloanserae</taxon>
        <taxon>Anseriformes</taxon>
        <taxon>Anatidae</taxon>
        <taxon>Anatinae</taxon>
        <taxon>Anas</taxon>
    </lineage>
</organism>
<evidence type="ECO:0008006" key="4">
    <source>
        <dbReference type="Google" id="ProtNLM"/>
    </source>
</evidence>
<name>A0A8B9URY0_9AVES</name>
<dbReference type="AlphaFoldDB" id="A0A8B9URY0"/>
<feature type="compositionally biased region" description="Basic and acidic residues" evidence="1">
    <location>
        <begin position="149"/>
        <end position="167"/>
    </location>
</feature>
<feature type="compositionally biased region" description="Basic and acidic residues" evidence="1">
    <location>
        <begin position="1"/>
        <end position="45"/>
    </location>
</feature>
<dbReference type="Ensembl" id="ENSAZOT00000014654.1">
    <property type="protein sequence ID" value="ENSAZOP00000013637.1"/>
    <property type="gene ID" value="ENSAZOG00000008802.1"/>
</dbReference>
<sequence length="287" mass="32681">RRDDDYRGGSDRYDDRYDRRDDRMDRWSGRDDYGRDDFRRDDRGPTQRPKLNLKPRSAPKEEEAAVAPAPQSSRAASIFGGAKPVDTAAREREVEERLQKEQEKLQRQLEDDKRIDRRPRERHPSWRSEENQNQERSRTGSESSQSATRRRESEKSLENEPLAREDEAPSPTARPQEEKQPLKAVPAPPPKENAWVKRSTNPPARPPGSDSEQHSPPRWVSLRTPPEHRGGLLGAPHIPTQPQGIVSPPGWPWCPPRGADGHILPPPQQPDGARPAPGGRRSPEERP</sequence>
<reference evidence="2" key="2">
    <citation type="submission" date="2025-09" db="UniProtKB">
        <authorList>
            <consortium name="Ensembl"/>
        </authorList>
    </citation>
    <scope>IDENTIFICATION</scope>
</reference>
<keyword evidence="3" id="KW-1185">Reference proteome</keyword>
<feature type="compositionally biased region" description="Basic and acidic residues" evidence="1">
    <location>
        <begin position="88"/>
        <end position="139"/>
    </location>
</feature>
<proteinExistence type="predicted"/>
<dbReference type="Proteomes" id="UP000694549">
    <property type="component" value="Unplaced"/>
</dbReference>
<evidence type="ECO:0000313" key="3">
    <source>
        <dbReference type="Proteomes" id="UP000694549"/>
    </source>
</evidence>
<evidence type="ECO:0000313" key="2">
    <source>
        <dbReference type="Ensembl" id="ENSAZOP00000013637.1"/>
    </source>
</evidence>
<feature type="region of interest" description="Disordered" evidence="1">
    <location>
        <begin position="1"/>
        <end position="287"/>
    </location>
</feature>
<reference evidence="2" key="1">
    <citation type="submission" date="2025-08" db="UniProtKB">
        <authorList>
            <consortium name="Ensembl"/>
        </authorList>
    </citation>
    <scope>IDENTIFICATION</scope>
</reference>